<comment type="caution">
    <text evidence="2">The sequence shown here is derived from an EMBL/GenBank/DDBJ whole genome shotgun (WGS) entry which is preliminary data.</text>
</comment>
<organism evidence="2 3">
    <name type="scientific">Litoribrevibacter euphylliae</name>
    <dbReference type="NCBI Taxonomy" id="1834034"/>
    <lineage>
        <taxon>Bacteria</taxon>
        <taxon>Pseudomonadati</taxon>
        <taxon>Pseudomonadota</taxon>
        <taxon>Gammaproteobacteria</taxon>
        <taxon>Oceanospirillales</taxon>
        <taxon>Oceanospirillaceae</taxon>
        <taxon>Litoribrevibacter</taxon>
    </lineage>
</organism>
<protein>
    <submittedName>
        <fullName evidence="2">DUF1302 family protein</fullName>
    </submittedName>
</protein>
<accession>A0ABV7HBI9</accession>
<feature type="signal peptide" evidence="1">
    <location>
        <begin position="1"/>
        <end position="31"/>
    </location>
</feature>
<feature type="chain" id="PRO_5046358997" evidence="1">
    <location>
        <begin position="32"/>
        <end position="458"/>
    </location>
</feature>
<evidence type="ECO:0000256" key="1">
    <source>
        <dbReference type="SAM" id="SignalP"/>
    </source>
</evidence>
<reference evidence="3" key="1">
    <citation type="journal article" date="2019" name="Int. J. Syst. Evol. Microbiol.">
        <title>The Global Catalogue of Microorganisms (GCM) 10K type strain sequencing project: providing services to taxonomists for standard genome sequencing and annotation.</title>
        <authorList>
            <consortium name="The Broad Institute Genomics Platform"/>
            <consortium name="The Broad Institute Genome Sequencing Center for Infectious Disease"/>
            <person name="Wu L."/>
            <person name="Ma J."/>
        </authorList>
    </citation>
    <scope>NUCLEOTIDE SEQUENCE [LARGE SCALE GENOMIC DNA]</scope>
    <source>
        <strain evidence="3">KCTC 52438</strain>
    </source>
</reference>
<keyword evidence="3" id="KW-1185">Reference proteome</keyword>
<dbReference type="RefSeq" id="WP_386719650.1">
    <property type="nucleotide sequence ID" value="NZ_JBHRSZ010000004.1"/>
</dbReference>
<dbReference type="InterPro" id="IPR010727">
    <property type="entry name" value="DUF1302"/>
</dbReference>
<dbReference type="EMBL" id="JBHRSZ010000004">
    <property type="protein sequence ID" value="MFC3151245.1"/>
    <property type="molecule type" value="Genomic_DNA"/>
</dbReference>
<dbReference type="Proteomes" id="UP001595476">
    <property type="component" value="Unassembled WGS sequence"/>
</dbReference>
<name>A0ABV7HBI9_9GAMM</name>
<keyword evidence="1" id="KW-0732">Signal</keyword>
<gene>
    <name evidence="2" type="ORF">ACFOEK_09435</name>
</gene>
<proteinExistence type="predicted"/>
<evidence type="ECO:0000313" key="3">
    <source>
        <dbReference type="Proteomes" id="UP001595476"/>
    </source>
</evidence>
<dbReference type="Pfam" id="PF06980">
    <property type="entry name" value="DUF1302"/>
    <property type="match status" value="1"/>
</dbReference>
<dbReference type="PROSITE" id="PS51257">
    <property type="entry name" value="PROKAR_LIPOPROTEIN"/>
    <property type="match status" value="1"/>
</dbReference>
<sequence>MGRYSVGVSLSWLLSLSLLCSCVLSPSAALADGEGDTVSNITGEWTALLEQQWAVDTHGHRQKLETRIQPKWVGSVSDSMELTAIGRLRLDAYDRISPSAHTPENNSEISMPWYNSAHAEFQLREFFIDAEFLNGFWRVGKQQIVWGQADGIKLLDVVNPQSYREFILEEYEDSRIPLWSVNYEVEISDDASLQLLWIPDLTFNELAEPDKTFAFTAPEIIPRASTGLGVRVLSTDKPDNGLSDGEWGVKYSLFAGGWDLTLNYLYHYQDNPVLYQTLVGVTPADLSVEVTPTYERNHLVGGTASNAIGDFTVRSEIGYNSDTYHVASDLNTHGIQQSDELAFVFGLDYQGLSDVMLSAQWFQSHLLDYDRSMERRQTKNSVTFLYRHNFLNETWELEVLDIHAIESDDGVVQAKLSHMLESNLELWLGLDVFYGNNEGVFGQFDHNDRWVFGVEWGL</sequence>
<evidence type="ECO:0000313" key="2">
    <source>
        <dbReference type="EMBL" id="MFC3151245.1"/>
    </source>
</evidence>